<feature type="transmembrane region" description="Helical" evidence="1">
    <location>
        <begin position="202"/>
        <end position="221"/>
    </location>
</feature>
<reference evidence="3" key="1">
    <citation type="submission" date="2022-08" db="EMBL/GenBank/DDBJ databases">
        <authorList>
            <person name="Marques A."/>
        </authorList>
    </citation>
    <scope>NUCLEOTIDE SEQUENCE</scope>
    <source>
        <strain evidence="3">RhyPub2mFocal</strain>
        <tissue evidence="3">Leaves</tissue>
    </source>
</reference>
<keyword evidence="1" id="KW-0472">Membrane</keyword>
<proteinExistence type="predicted"/>
<organism evidence="3 4">
    <name type="scientific">Rhynchospora pubera</name>
    <dbReference type="NCBI Taxonomy" id="906938"/>
    <lineage>
        <taxon>Eukaryota</taxon>
        <taxon>Viridiplantae</taxon>
        <taxon>Streptophyta</taxon>
        <taxon>Embryophyta</taxon>
        <taxon>Tracheophyta</taxon>
        <taxon>Spermatophyta</taxon>
        <taxon>Magnoliopsida</taxon>
        <taxon>Liliopsida</taxon>
        <taxon>Poales</taxon>
        <taxon>Cyperaceae</taxon>
        <taxon>Cyperoideae</taxon>
        <taxon>Rhynchosporeae</taxon>
        <taxon>Rhynchospora</taxon>
    </lineage>
</organism>
<feature type="transmembrane region" description="Helical" evidence="1">
    <location>
        <begin position="241"/>
        <end position="263"/>
    </location>
</feature>
<dbReference type="PANTHER" id="PTHR31061:SF23">
    <property type="entry name" value="OS05G0155700 PROTEIN"/>
    <property type="match status" value="1"/>
</dbReference>
<dbReference type="Pfam" id="PF07786">
    <property type="entry name" value="HGSNAT_cat"/>
    <property type="match status" value="1"/>
</dbReference>
<sequence>MEVEEAWLDEINDEGEEIAQTELEEPKEVKIPLHTIVIREEDIMEPTKELWTGFTKSTATIHRCQDKALNLIEVEGENVHYMNSIFLTLILEFLFLQFISFSSNLLQNSNTIKSGHDTSPPPDTRQAKSPRLVSLDVFRGLTVALMILVDDAGGAFPSINHAPWFGVTLADYVMPSFLFIIGVCIALVFKKIPNKSSATKKVIIRTIKLFVLGLIIQGGFFHGNNNLTYGVDMDRIRLFGVLQRIAIGYFLAAISEIWLVRNVPVDSATSFVRKYYIQWTVAAVITMLYIGLLLGLYVPDWEFQVQSKSTNLQTNSTILVQCGVRGSMDPPCNAVGLVDRIVLGQNHLYMHPVYRRTKECSVNSPDYGPLPLGAPTWCLAPFDPEGLLSTLMSAVTCFVGVYFGHIIIYCKGHPERMLLWAVSSLVLVILAFAVQLFGMPFSKPLYTVSYMFLTAGVSGFALASIYFMVDIIKFSAPLVIFQWMGMNALIVFILAASEVFPIFLQGFYWRSPSNNLVSLTEAVLQKICNSKRWGTLAFVLLEVLFWGLAAGVLHIKGIYYKL</sequence>
<feature type="transmembrane region" description="Helical" evidence="1">
    <location>
        <begin position="417"/>
        <end position="438"/>
    </location>
</feature>
<comment type="caution">
    <text evidence="3">The sequence shown here is derived from an EMBL/GenBank/DDBJ whole genome shotgun (WGS) entry which is preliminary data.</text>
</comment>
<dbReference type="Proteomes" id="UP001140206">
    <property type="component" value="Chromosome 4"/>
</dbReference>
<keyword evidence="1" id="KW-0812">Transmembrane</keyword>
<feature type="transmembrane region" description="Helical" evidence="1">
    <location>
        <begin position="169"/>
        <end position="190"/>
    </location>
</feature>
<feature type="transmembrane region" description="Helical" evidence="1">
    <location>
        <begin position="450"/>
        <end position="469"/>
    </location>
</feature>
<accession>A0AAV8DPE4</accession>
<feature type="domain" description="Heparan-alpha-glucosaminide N-acetyltransferase catalytic" evidence="2">
    <location>
        <begin position="131"/>
        <end position="292"/>
    </location>
</feature>
<evidence type="ECO:0000313" key="4">
    <source>
        <dbReference type="Proteomes" id="UP001140206"/>
    </source>
</evidence>
<feature type="transmembrane region" description="Helical" evidence="1">
    <location>
        <begin position="275"/>
        <end position="298"/>
    </location>
</feature>
<feature type="transmembrane region" description="Helical" evidence="1">
    <location>
        <begin position="489"/>
        <end position="509"/>
    </location>
</feature>
<evidence type="ECO:0000256" key="1">
    <source>
        <dbReference type="SAM" id="Phobius"/>
    </source>
</evidence>
<dbReference type="EMBL" id="JAMFTS010000004">
    <property type="protein sequence ID" value="KAJ4768107.1"/>
    <property type="molecule type" value="Genomic_DNA"/>
</dbReference>
<feature type="transmembrane region" description="Helical" evidence="1">
    <location>
        <begin position="533"/>
        <end position="555"/>
    </location>
</feature>
<dbReference type="PANTHER" id="PTHR31061">
    <property type="entry name" value="LD22376P"/>
    <property type="match status" value="1"/>
</dbReference>
<evidence type="ECO:0000259" key="2">
    <source>
        <dbReference type="Pfam" id="PF07786"/>
    </source>
</evidence>
<keyword evidence="4" id="KW-1185">Reference proteome</keyword>
<gene>
    <name evidence="3" type="ORF">LUZ62_078482</name>
</gene>
<dbReference type="InterPro" id="IPR012429">
    <property type="entry name" value="HGSNAT_cat"/>
</dbReference>
<protein>
    <submittedName>
        <fullName evidence="3">Heparan-alpha-glucosaminide N-acetyltransferase-like protein (DUF1624)</fullName>
    </submittedName>
</protein>
<name>A0AAV8DPE4_9POAL</name>
<keyword evidence="1" id="KW-1133">Transmembrane helix</keyword>
<dbReference type="AlphaFoldDB" id="A0AAV8DPE4"/>
<evidence type="ECO:0000313" key="3">
    <source>
        <dbReference type="EMBL" id="KAJ4768107.1"/>
    </source>
</evidence>
<feature type="transmembrane region" description="Helical" evidence="1">
    <location>
        <begin position="85"/>
        <end position="106"/>
    </location>
</feature>
<feature type="transmembrane region" description="Helical" evidence="1">
    <location>
        <begin position="391"/>
        <end position="410"/>
    </location>
</feature>